<feature type="non-terminal residue" evidence="1">
    <location>
        <position position="1"/>
    </location>
</feature>
<dbReference type="OrthoDB" id="10071890at2759"/>
<proteinExistence type="predicted"/>
<protein>
    <submittedName>
        <fullName evidence="1">Uncharacterized protein</fullName>
    </submittedName>
</protein>
<dbReference type="EMBL" id="BEZZ01131746">
    <property type="protein sequence ID" value="GCC44501.1"/>
    <property type="molecule type" value="Genomic_DNA"/>
</dbReference>
<organism evidence="1 2">
    <name type="scientific">Chiloscyllium punctatum</name>
    <name type="common">Brownbanded bambooshark</name>
    <name type="synonym">Hemiscyllium punctatum</name>
    <dbReference type="NCBI Taxonomy" id="137246"/>
    <lineage>
        <taxon>Eukaryota</taxon>
        <taxon>Metazoa</taxon>
        <taxon>Chordata</taxon>
        <taxon>Craniata</taxon>
        <taxon>Vertebrata</taxon>
        <taxon>Chondrichthyes</taxon>
        <taxon>Elasmobranchii</taxon>
        <taxon>Galeomorphii</taxon>
        <taxon>Galeoidea</taxon>
        <taxon>Orectolobiformes</taxon>
        <taxon>Hemiscylliidae</taxon>
        <taxon>Chiloscyllium</taxon>
    </lineage>
</organism>
<gene>
    <name evidence="1" type="ORF">chiPu_0028448</name>
</gene>
<reference evidence="1 2" key="1">
    <citation type="journal article" date="2018" name="Nat. Ecol. Evol.">
        <title>Shark genomes provide insights into elasmobranch evolution and the origin of vertebrates.</title>
        <authorList>
            <person name="Hara Y"/>
            <person name="Yamaguchi K"/>
            <person name="Onimaru K"/>
            <person name="Kadota M"/>
            <person name="Koyanagi M"/>
            <person name="Keeley SD"/>
            <person name="Tatsumi K"/>
            <person name="Tanaka K"/>
            <person name="Motone F"/>
            <person name="Kageyama Y"/>
            <person name="Nozu R"/>
            <person name="Adachi N"/>
            <person name="Nishimura O"/>
            <person name="Nakagawa R"/>
            <person name="Tanegashima C"/>
            <person name="Kiyatake I"/>
            <person name="Matsumoto R"/>
            <person name="Murakumo K"/>
            <person name="Nishida K"/>
            <person name="Terakita A"/>
            <person name="Kuratani S"/>
            <person name="Sato K"/>
            <person name="Hyodo S Kuraku.S."/>
        </authorList>
    </citation>
    <scope>NUCLEOTIDE SEQUENCE [LARGE SCALE GENOMIC DNA]</scope>
</reference>
<evidence type="ECO:0000313" key="1">
    <source>
        <dbReference type="EMBL" id="GCC44501.1"/>
    </source>
</evidence>
<accession>A0A401TP97</accession>
<name>A0A401TP97_CHIPU</name>
<dbReference type="AlphaFoldDB" id="A0A401TP97"/>
<evidence type="ECO:0000313" key="2">
    <source>
        <dbReference type="Proteomes" id="UP000287033"/>
    </source>
</evidence>
<dbReference type="Proteomes" id="UP000287033">
    <property type="component" value="Unassembled WGS sequence"/>
</dbReference>
<sequence length="134" mass="15044">KEEVSLRSEDREGKSRLQGLKNSSAWRHVQVRFGYWAPDNLETVSGAVWRLGPVKSGDWAKCGQATWPGVAWTIGPMQFGDWSRNVLQSGPVCPGDWVCCGLVTWPECFKHWPWYSLEPGPRSALRLGTVRSGE</sequence>
<keyword evidence="2" id="KW-1185">Reference proteome</keyword>
<comment type="caution">
    <text evidence="1">The sequence shown here is derived from an EMBL/GenBank/DDBJ whole genome shotgun (WGS) entry which is preliminary data.</text>
</comment>